<evidence type="ECO:0000259" key="1">
    <source>
        <dbReference type="Pfam" id="PF09792"/>
    </source>
</evidence>
<comment type="caution">
    <text evidence="2">The sequence shown here is derived from an EMBL/GenBank/DDBJ whole genome shotgun (WGS) entry which is preliminary data.</text>
</comment>
<name>A0A9P7ME02_9HYPO</name>
<dbReference type="PANTHER" id="PTHR39613:SF1">
    <property type="entry name" value="ANCHORED CELL WALL PROTEIN, PUTATIVE (AFU_ORTHOLOGUE AFUA_4G08960)-RELATED"/>
    <property type="match status" value="1"/>
</dbReference>
<dbReference type="EMBL" id="SRPO01000122">
    <property type="protein sequence ID" value="KAG5939974.1"/>
    <property type="molecule type" value="Genomic_DNA"/>
</dbReference>
<reference evidence="2 3" key="1">
    <citation type="journal article" date="2020" name="bioRxiv">
        <title>Whole genome comparisons of ergot fungi reveals the divergence and evolution of species within the genus Claviceps are the result of varying mechanisms driving genome evolution and host range expansion.</title>
        <authorList>
            <person name="Wyka S.A."/>
            <person name="Mondo S.J."/>
            <person name="Liu M."/>
            <person name="Dettman J."/>
            <person name="Nalam V."/>
            <person name="Broders K.D."/>
        </authorList>
    </citation>
    <scope>NUCLEOTIDE SEQUENCE [LARGE SCALE GENOMIC DNA]</scope>
    <source>
        <strain evidence="2 3">CCC 1485</strain>
    </source>
</reference>
<gene>
    <name evidence="2" type="ORF">E4U60_000701</name>
</gene>
<dbReference type="Proteomes" id="UP000706124">
    <property type="component" value="Unassembled WGS sequence"/>
</dbReference>
<keyword evidence="3" id="KW-1185">Reference proteome</keyword>
<feature type="domain" description="Ubiquitin 3 binding protein But2 C-terminal" evidence="1">
    <location>
        <begin position="121"/>
        <end position="219"/>
    </location>
</feature>
<accession>A0A9P7ME02</accession>
<proteinExistence type="predicted"/>
<dbReference type="Pfam" id="PF09792">
    <property type="entry name" value="But2"/>
    <property type="match status" value="1"/>
</dbReference>
<sequence length="249" mass="27362">MPDVTSRSAALDLSRARWGKSAEDIFDLETLSKSHSVLRMGNFGTVRATDAGGLHPLVFCNCTTDNMNQRNIYQKSGAGTNCGQITLVADGCHADCPQPAQFSASAPVTKDCPANLDGAYEFPHLIIPVDKSNPDKVYGTSFFGEVTPSRSSIFNFDIPVRDRDKTCTLIFLFPDQSQLETSSYTLYGDGKIHALALDRFANTSTTWNNKPGKRSAGRTAICNTPRTITRRLLDWTVHCQVLSECEKKN</sequence>
<protein>
    <recommendedName>
        <fullName evidence="1">Ubiquitin 3 binding protein But2 C-terminal domain-containing protein</fullName>
    </recommendedName>
</protein>
<dbReference type="OrthoDB" id="4657524at2759"/>
<dbReference type="InterPro" id="IPR018620">
    <property type="entry name" value="Ubiquitin3-bd_protein_But2_C"/>
</dbReference>
<dbReference type="AlphaFoldDB" id="A0A9P7ME02"/>
<evidence type="ECO:0000313" key="2">
    <source>
        <dbReference type="EMBL" id="KAG5939974.1"/>
    </source>
</evidence>
<dbReference type="PANTHER" id="PTHR39613">
    <property type="entry name" value="ANCHORED CELL WALL PROTEIN, PUTATIVE (AFU_ORTHOLOGUE AFUA_4G08960)-RELATED"/>
    <property type="match status" value="1"/>
</dbReference>
<organism evidence="2 3">
    <name type="scientific">Claviceps pazoutovae</name>
    <dbReference type="NCBI Taxonomy" id="1649127"/>
    <lineage>
        <taxon>Eukaryota</taxon>
        <taxon>Fungi</taxon>
        <taxon>Dikarya</taxon>
        <taxon>Ascomycota</taxon>
        <taxon>Pezizomycotina</taxon>
        <taxon>Sordariomycetes</taxon>
        <taxon>Hypocreomycetidae</taxon>
        <taxon>Hypocreales</taxon>
        <taxon>Clavicipitaceae</taxon>
        <taxon>Claviceps</taxon>
    </lineage>
</organism>
<evidence type="ECO:0000313" key="3">
    <source>
        <dbReference type="Proteomes" id="UP000706124"/>
    </source>
</evidence>